<dbReference type="Proteomes" id="UP001552299">
    <property type="component" value="Unassembled WGS sequence"/>
</dbReference>
<evidence type="ECO:0000313" key="1">
    <source>
        <dbReference type="EMBL" id="KAL0926303.1"/>
    </source>
</evidence>
<protein>
    <submittedName>
        <fullName evidence="1">Uncharacterized protein</fullName>
    </submittedName>
</protein>
<reference evidence="1 2" key="1">
    <citation type="journal article" date="2024" name="Plant Biotechnol. J.">
        <title>Dendrobium thyrsiflorum genome and its molecular insights into genes involved in important horticultural traits.</title>
        <authorList>
            <person name="Chen B."/>
            <person name="Wang J.Y."/>
            <person name="Zheng P.J."/>
            <person name="Li K.L."/>
            <person name="Liang Y.M."/>
            <person name="Chen X.F."/>
            <person name="Zhang C."/>
            <person name="Zhao X."/>
            <person name="He X."/>
            <person name="Zhang G.Q."/>
            <person name="Liu Z.J."/>
            <person name="Xu Q."/>
        </authorList>
    </citation>
    <scope>NUCLEOTIDE SEQUENCE [LARGE SCALE GENOMIC DNA]</scope>
    <source>
        <strain evidence="1">GZMU011</strain>
    </source>
</reference>
<comment type="caution">
    <text evidence="1">The sequence shown here is derived from an EMBL/GenBank/DDBJ whole genome shotgun (WGS) entry which is preliminary data.</text>
</comment>
<evidence type="ECO:0000313" key="2">
    <source>
        <dbReference type="Proteomes" id="UP001552299"/>
    </source>
</evidence>
<sequence>MKDGIQVKYQALNSSFLTIIADIKCKRSFPGAAALIMVVPRHEEKISFRRAMQHWFHGLASSPTSVHDVGTLAYLTLHPGAGAAALAHLSLRTCMADPDVDHGFVYDDQGRIDILNSPFFDVFFSQDDVTADDHLDRILYRLTLSIEEHIRFSQWVSVTRRPPPPKTVTFPLTKNLGLLFFVVLISSCLHQVISEPRSAYPRNLPSINVNSSVARTKLGKNQEGIKGKGRYAAAPWPVGLAEGRWQLGAGVGKEEKGGEARVKTAGCLGVGWFEPADARAKVQSTNFPKWESSLPVHQPPPIKSSYGRGASYGIYASGPFKIENLEDKIIVKMIT</sequence>
<organism evidence="1 2">
    <name type="scientific">Dendrobium thyrsiflorum</name>
    <name type="common">Pinecone-like raceme dendrobium</name>
    <name type="synonym">Orchid</name>
    <dbReference type="NCBI Taxonomy" id="117978"/>
    <lineage>
        <taxon>Eukaryota</taxon>
        <taxon>Viridiplantae</taxon>
        <taxon>Streptophyta</taxon>
        <taxon>Embryophyta</taxon>
        <taxon>Tracheophyta</taxon>
        <taxon>Spermatophyta</taxon>
        <taxon>Magnoliopsida</taxon>
        <taxon>Liliopsida</taxon>
        <taxon>Asparagales</taxon>
        <taxon>Orchidaceae</taxon>
        <taxon>Epidendroideae</taxon>
        <taxon>Malaxideae</taxon>
        <taxon>Dendrobiinae</taxon>
        <taxon>Dendrobium</taxon>
    </lineage>
</organism>
<proteinExistence type="predicted"/>
<dbReference type="AlphaFoldDB" id="A0ABD0VNT5"/>
<accession>A0ABD0VNT5</accession>
<keyword evidence="2" id="KW-1185">Reference proteome</keyword>
<dbReference type="EMBL" id="JANQDX010000003">
    <property type="protein sequence ID" value="KAL0926303.1"/>
    <property type="molecule type" value="Genomic_DNA"/>
</dbReference>
<gene>
    <name evidence="1" type="ORF">M5K25_002519</name>
</gene>
<name>A0ABD0VNT5_DENTH</name>